<evidence type="ECO:0000313" key="2">
    <source>
        <dbReference type="EMBL" id="KFB48987.1"/>
    </source>
</evidence>
<name>A0A084WFJ3_ANOSI</name>
<feature type="compositionally biased region" description="Polar residues" evidence="1">
    <location>
        <begin position="21"/>
        <end position="36"/>
    </location>
</feature>
<feature type="region of interest" description="Disordered" evidence="1">
    <location>
        <begin position="1"/>
        <end position="42"/>
    </location>
</feature>
<dbReference type="EMBL" id="ATLV01023365">
    <property type="status" value="NOT_ANNOTATED_CDS"/>
    <property type="molecule type" value="Genomic_DNA"/>
</dbReference>
<evidence type="ECO:0000313" key="3">
    <source>
        <dbReference type="EnsemblMetazoa" id="ASIC016992-PA"/>
    </source>
</evidence>
<dbReference type="EnsemblMetazoa" id="ASIC016992-RA">
    <property type="protein sequence ID" value="ASIC016992-PA"/>
    <property type="gene ID" value="ASIC016992"/>
</dbReference>
<dbReference type="Proteomes" id="UP000030765">
    <property type="component" value="Unassembled WGS sequence"/>
</dbReference>
<gene>
    <name evidence="2" type="ORF">ZHAS_00016992</name>
</gene>
<dbReference type="AlphaFoldDB" id="A0A084WFJ3"/>
<evidence type="ECO:0000313" key="4">
    <source>
        <dbReference type="Proteomes" id="UP000030765"/>
    </source>
</evidence>
<keyword evidence="4" id="KW-1185">Reference proteome</keyword>
<accession>A0A084WFJ3</accession>
<organism evidence="2">
    <name type="scientific">Anopheles sinensis</name>
    <name type="common">Mosquito</name>
    <dbReference type="NCBI Taxonomy" id="74873"/>
    <lineage>
        <taxon>Eukaryota</taxon>
        <taxon>Metazoa</taxon>
        <taxon>Ecdysozoa</taxon>
        <taxon>Arthropoda</taxon>
        <taxon>Hexapoda</taxon>
        <taxon>Insecta</taxon>
        <taxon>Pterygota</taxon>
        <taxon>Neoptera</taxon>
        <taxon>Endopterygota</taxon>
        <taxon>Diptera</taxon>
        <taxon>Nematocera</taxon>
        <taxon>Culicoidea</taxon>
        <taxon>Culicidae</taxon>
        <taxon>Anophelinae</taxon>
        <taxon>Anopheles</taxon>
    </lineage>
</organism>
<protein>
    <submittedName>
        <fullName evidence="2 3">Uncharacterized protein</fullName>
    </submittedName>
</protein>
<proteinExistence type="predicted"/>
<sequence>MVIKPQWSSRRRRGSRSFQSDAPTNPSPLLSASASHHPSFPRGSTAFGLGLTSCKLSPNDRIRVVRNLFDGTRDRALYRDLPVSLLHRTPPAFHRRTVEEPVSASGMGKENKMFECVLKT</sequence>
<reference evidence="2 4" key="1">
    <citation type="journal article" date="2014" name="BMC Genomics">
        <title>Genome sequence of Anopheles sinensis provides insight into genetics basis of mosquito competence for malaria parasites.</title>
        <authorList>
            <person name="Zhou D."/>
            <person name="Zhang D."/>
            <person name="Ding G."/>
            <person name="Shi L."/>
            <person name="Hou Q."/>
            <person name="Ye Y."/>
            <person name="Xu Y."/>
            <person name="Zhou H."/>
            <person name="Xiong C."/>
            <person name="Li S."/>
            <person name="Yu J."/>
            <person name="Hong S."/>
            <person name="Yu X."/>
            <person name="Zou P."/>
            <person name="Chen C."/>
            <person name="Chang X."/>
            <person name="Wang W."/>
            <person name="Lv Y."/>
            <person name="Sun Y."/>
            <person name="Ma L."/>
            <person name="Shen B."/>
            <person name="Zhu C."/>
        </authorList>
    </citation>
    <scope>NUCLEOTIDE SEQUENCE [LARGE SCALE GENOMIC DNA]</scope>
</reference>
<dbReference type="EMBL" id="KE525342">
    <property type="protein sequence ID" value="KFB48987.1"/>
    <property type="molecule type" value="Genomic_DNA"/>
</dbReference>
<dbReference type="VEuPathDB" id="VectorBase:ASIC016992"/>
<reference evidence="3" key="2">
    <citation type="submission" date="2020-05" db="UniProtKB">
        <authorList>
            <consortium name="EnsemblMetazoa"/>
        </authorList>
    </citation>
    <scope>IDENTIFICATION</scope>
</reference>
<evidence type="ECO:0000256" key="1">
    <source>
        <dbReference type="SAM" id="MobiDB-lite"/>
    </source>
</evidence>